<accession>A0A8S1S0H4</accession>
<dbReference type="AlphaFoldDB" id="A0A8S1S0H4"/>
<dbReference type="Proteomes" id="UP000683925">
    <property type="component" value="Unassembled WGS sequence"/>
</dbReference>
<evidence type="ECO:0000313" key="1">
    <source>
        <dbReference type="EMBL" id="CAD8132459.1"/>
    </source>
</evidence>
<proteinExistence type="predicted"/>
<name>A0A8S1S0H4_PAROT</name>
<keyword evidence="2" id="KW-1185">Reference proteome</keyword>
<dbReference type="EMBL" id="CAJJDP010000001">
    <property type="protein sequence ID" value="CAD8132459.1"/>
    <property type="molecule type" value="Genomic_DNA"/>
</dbReference>
<organism evidence="1 2">
    <name type="scientific">Paramecium octaurelia</name>
    <dbReference type="NCBI Taxonomy" id="43137"/>
    <lineage>
        <taxon>Eukaryota</taxon>
        <taxon>Sar</taxon>
        <taxon>Alveolata</taxon>
        <taxon>Ciliophora</taxon>
        <taxon>Intramacronucleata</taxon>
        <taxon>Oligohymenophorea</taxon>
        <taxon>Peniculida</taxon>
        <taxon>Parameciidae</taxon>
        <taxon>Paramecium</taxon>
    </lineage>
</organism>
<evidence type="ECO:0000313" key="2">
    <source>
        <dbReference type="Proteomes" id="UP000683925"/>
    </source>
</evidence>
<reference evidence="1" key="1">
    <citation type="submission" date="2021-01" db="EMBL/GenBank/DDBJ databases">
        <authorList>
            <consortium name="Genoscope - CEA"/>
            <person name="William W."/>
        </authorList>
    </citation>
    <scope>NUCLEOTIDE SEQUENCE</scope>
</reference>
<sequence>MEPIHIKELFMIYLQSLNESSNNFWVAQISYQRYFQEIQQLVQSSVQKKAVLLWYLTQWIDEIILMKLYLTYQIQIFYIWMETTKMQKKFHYFLSQPQFQLSKI</sequence>
<protein>
    <submittedName>
        <fullName evidence="1">Uncharacterized protein</fullName>
    </submittedName>
</protein>
<gene>
    <name evidence="1" type="ORF">POCTA_138.1.T0030443</name>
</gene>
<comment type="caution">
    <text evidence="1">The sequence shown here is derived from an EMBL/GenBank/DDBJ whole genome shotgun (WGS) entry which is preliminary data.</text>
</comment>